<dbReference type="InterPro" id="IPR017451">
    <property type="entry name" value="F-box-assoc_interact_dom"/>
</dbReference>
<dbReference type="PROSITE" id="PS50181">
    <property type="entry name" value="FBOX"/>
    <property type="match status" value="1"/>
</dbReference>
<dbReference type="PANTHER" id="PTHR31672:SF13">
    <property type="entry name" value="F-BOX PROTEIN CPR30-LIKE"/>
    <property type="match status" value="1"/>
</dbReference>
<name>A0A7J6HKT4_CANSA</name>
<gene>
    <name evidence="2" type="ORF">G4B88_017970</name>
</gene>
<dbReference type="Pfam" id="PF00646">
    <property type="entry name" value="F-box"/>
    <property type="match status" value="1"/>
</dbReference>
<dbReference type="InterPro" id="IPR001810">
    <property type="entry name" value="F-box_dom"/>
</dbReference>
<accession>A0A7J6HKT4</accession>
<sequence>MSSLEISKFKSPIMTNPNEEEEESVVCNDISFDLLENILSRLDAKSVKKCSDKGIIGISDHRVNIFCPLYYLWNPTTNESKKLPPLDFIEDKSYRLRGLGYDPLTNDFKVVVFSSQLKEGHKIGIYSSRSNSWKAITMPNLFPEFESVIVTPFMSMSINVNNFIHWSICYKNGNTSDDKDLEFSTGIVAFDISKEKFNLIKLPQVKKGNDGVDIAKIFGCLSMIYVDEDTVFHVWVMKNYGDSNSCKMIKILGERYPVFRFTTYAESVFRILMANPEKGVLYNNIPCDFLEDILSRLDAKSLKRCECVSKSWLSLLRTPYFINLHLHRQLPRVVFLHKRNRRFDPTLSICNWENFVEISLHKFPFFEMNKPPLLLIMGSVNGVLCLLDLTCQMGYLWNPTINESKKLPFSPQLGRNRSILGLGYDPFTTDFKVVKVSSLDENGVVGPNNFKMGNQIGVYSLRSNLWKIITMPNIFSEVESYSTSDITINTHVGCSIVVNECIHWMICFGNTTDYDQSFLGIVSFDIKMEKFKLIKVPQIVKVSHARKLAKFSGCLSFVTMNEVQVVEIWVMKKYGDLDSWFKYLSINLLNLLPSRVGEYFPVGFLSSGILVISCTDSDNWYWYDTKSKRLESMGEIIGVSAFTTYAESTFKLKG</sequence>
<dbReference type="CDD" id="cd22157">
    <property type="entry name" value="F-box_AtFBW1-like"/>
    <property type="match status" value="1"/>
</dbReference>
<dbReference type="PANTHER" id="PTHR31672">
    <property type="entry name" value="BNACNNG10540D PROTEIN"/>
    <property type="match status" value="1"/>
</dbReference>
<keyword evidence="3" id="KW-1185">Reference proteome</keyword>
<dbReference type="InterPro" id="IPR036047">
    <property type="entry name" value="F-box-like_dom_sf"/>
</dbReference>
<reference evidence="2 3" key="1">
    <citation type="journal article" date="2020" name="bioRxiv">
        <title>Sequence and annotation of 42 cannabis genomes reveals extensive copy number variation in cannabinoid synthesis and pathogen resistance genes.</title>
        <authorList>
            <person name="Mckernan K.J."/>
            <person name="Helbert Y."/>
            <person name="Kane L.T."/>
            <person name="Ebling H."/>
            <person name="Zhang L."/>
            <person name="Liu B."/>
            <person name="Eaton Z."/>
            <person name="Mclaughlin S."/>
            <person name="Kingan S."/>
            <person name="Baybayan P."/>
            <person name="Concepcion G."/>
            <person name="Jordan M."/>
            <person name="Riva A."/>
            <person name="Barbazuk W."/>
            <person name="Harkins T."/>
        </authorList>
    </citation>
    <scope>NUCLEOTIDE SEQUENCE [LARGE SCALE GENOMIC DNA]</scope>
    <source>
        <strain evidence="3">cv. Jamaican Lion 4</strain>
        <tissue evidence="2">Leaf</tissue>
    </source>
</reference>
<dbReference type="Pfam" id="PF08268">
    <property type="entry name" value="FBA_3"/>
    <property type="match status" value="2"/>
</dbReference>
<dbReference type="InterPro" id="IPR013187">
    <property type="entry name" value="F-box-assoc_dom_typ3"/>
</dbReference>
<dbReference type="EMBL" id="JAATIQ010000041">
    <property type="protein sequence ID" value="KAF4395100.1"/>
    <property type="molecule type" value="Genomic_DNA"/>
</dbReference>
<feature type="domain" description="F-box" evidence="1">
    <location>
        <begin position="279"/>
        <end position="324"/>
    </location>
</feature>
<dbReference type="NCBIfam" id="TIGR01640">
    <property type="entry name" value="F_box_assoc_1"/>
    <property type="match status" value="2"/>
</dbReference>
<evidence type="ECO:0000313" key="3">
    <source>
        <dbReference type="Proteomes" id="UP000583929"/>
    </source>
</evidence>
<proteinExistence type="predicted"/>
<dbReference type="SUPFAM" id="SSF81383">
    <property type="entry name" value="F-box domain"/>
    <property type="match status" value="1"/>
</dbReference>
<protein>
    <recommendedName>
        <fullName evidence="1">F-box domain-containing protein</fullName>
    </recommendedName>
</protein>
<comment type="caution">
    <text evidence="2">The sequence shown here is derived from an EMBL/GenBank/DDBJ whole genome shotgun (WGS) entry which is preliminary data.</text>
</comment>
<evidence type="ECO:0000313" key="2">
    <source>
        <dbReference type="EMBL" id="KAF4395100.1"/>
    </source>
</evidence>
<dbReference type="AlphaFoldDB" id="A0A7J6HKT4"/>
<evidence type="ECO:0000259" key="1">
    <source>
        <dbReference type="PROSITE" id="PS50181"/>
    </source>
</evidence>
<organism evidence="2 3">
    <name type="scientific">Cannabis sativa</name>
    <name type="common">Hemp</name>
    <name type="synonym">Marijuana</name>
    <dbReference type="NCBI Taxonomy" id="3483"/>
    <lineage>
        <taxon>Eukaryota</taxon>
        <taxon>Viridiplantae</taxon>
        <taxon>Streptophyta</taxon>
        <taxon>Embryophyta</taxon>
        <taxon>Tracheophyta</taxon>
        <taxon>Spermatophyta</taxon>
        <taxon>Magnoliopsida</taxon>
        <taxon>eudicotyledons</taxon>
        <taxon>Gunneridae</taxon>
        <taxon>Pentapetalae</taxon>
        <taxon>rosids</taxon>
        <taxon>fabids</taxon>
        <taxon>Rosales</taxon>
        <taxon>Cannabaceae</taxon>
        <taxon>Cannabis</taxon>
    </lineage>
</organism>
<dbReference type="Proteomes" id="UP000583929">
    <property type="component" value="Unassembled WGS sequence"/>
</dbReference>
<dbReference type="InterPro" id="IPR050796">
    <property type="entry name" value="SCF_F-box_component"/>
</dbReference>
<dbReference type="Gene3D" id="1.20.1280.50">
    <property type="match status" value="1"/>
</dbReference>